<dbReference type="InterPro" id="IPR056884">
    <property type="entry name" value="NPHP3-like_N"/>
</dbReference>
<dbReference type="RefSeq" id="XP_043122807.1">
    <property type="nucleotide sequence ID" value="XM_043266872.1"/>
</dbReference>
<dbReference type="AlphaFoldDB" id="A0A9P3F308"/>
<dbReference type="PANTHER" id="PTHR10039">
    <property type="entry name" value="AMELOGENIN"/>
    <property type="match status" value="1"/>
</dbReference>
<sequence>MDPVSALSVAAAVVQFIELAGKLVNTYCEVRSAAKASVASRAQDKLKSLGSSYPRHVESLLRLTTEVVSVESKIESAMAKLTVNPRKYETHSRTRALVAIRTFWSEAEFKQWNQQLDRIRDQVMMNVLMCVWDETRKFDTRAEHILQAVERIEKAIDTRNSLSEGLSDTATTVDSIGPAPVQTPIDEQKSFEAEILRSLKYDEIKNRASSIKSAFPDTFQWIFKDNRHGFQKWLISQDKSIFWITGVPASGKSTLMKFIIEHPKLNELLKTWACVPEQLLRCQILFLESRLDNPEIASRPTPVVAVSAALS</sequence>
<proteinExistence type="predicted"/>
<comment type="caution">
    <text evidence="3">The sequence shown here is derived from an EMBL/GenBank/DDBJ whole genome shotgun (WGS) entry which is preliminary data.</text>
</comment>
<dbReference type="PANTHER" id="PTHR10039:SF5">
    <property type="entry name" value="NACHT DOMAIN-CONTAINING PROTEIN"/>
    <property type="match status" value="1"/>
</dbReference>
<keyword evidence="1" id="KW-0677">Repeat</keyword>
<evidence type="ECO:0000313" key="3">
    <source>
        <dbReference type="EMBL" id="GIJ99620.1"/>
    </source>
</evidence>
<dbReference type="OrthoDB" id="443402at2759"/>
<evidence type="ECO:0000256" key="1">
    <source>
        <dbReference type="ARBA" id="ARBA00022737"/>
    </source>
</evidence>
<accession>A0A9P3F308</accession>
<evidence type="ECO:0000259" key="2">
    <source>
        <dbReference type="Pfam" id="PF24883"/>
    </source>
</evidence>
<dbReference type="GeneID" id="66931603"/>
<keyword evidence="4" id="KW-1185">Reference proteome</keyword>
<feature type="domain" description="Nephrocystin 3-like N-terminal" evidence="2">
    <location>
        <begin position="217"/>
        <end position="264"/>
    </location>
</feature>
<name>A0A9P3F308_ASPVI</name>
<gene>
    <name evidence="3" type="ORF">Aspvir_003621</name>
</gene>
<dbReference type="EMBL" id="BOPL01000002">
    <property type="protein sequence ID" value="GIJ99620.1"/>
    <property type="molecule type" value="Genomic_DNA"/>
</dbReference>
<evidence type="ECO:0000313" key="4">
    <source>
        <dbReference type="Proteomes" id="UP000710440"/>
    </source>
</evidence>
<dbReference type="Proteomes" id="UP000710440">
    <property type="component" value="Unassembled WGS sequence"/>
</dbReference>
<organism evidence="3 4">
    <name type="scientific">Aspergillus viridinutans</name>
    <dbReference type="NCBI Taxonomy" id="75553"/>
    <lineage>
        <taxon>Eukaryota</taxon>
        <taxon>Fungi</taxon>
        <taxon>Dikarya</taxon>
        <taxon>Ascomycota</taxon>
        <taxon>Pezizomycotina</taxon>
        <taxon>Eurotiomycetes</taxon>
        <taxon>Eurotiomycetidae</taxon>
        <taxon>Eurotiales</taxon>
        <taxon>Aspergillaceae</taxon>
        <taxon>Aspergillus</taxon>
        <taxon>Aspergillus subgen. Fumigati</taxon>
    </lineage>
</organism>
<reference evidence="3 4" key="1">
    <citation type="submission" date="2021-02" db="EMBL/GenBank/DDBJ databases">
        <title>Pan-genome distribution and transcriptional activeness of fungal secondary metabolism genes in Aspergillus section Fumigati.</title>
        <authorList>
            <person name="Takahashi H."/>
            <person name="Umemura M."/>
            <person name="Ninomiya A."/>
            <person name="Kusuya Y."/>
            <person name="Urayama S."/>
            <person name="Shimizu M."/>
            <person name="Watanabe A."/>
            <person name="Kamei K."/>
            <person name="Yaguchi T."/>
            <person name="Hagiwara D."/>
        </authorList>
    </citation>
    <scope>NUCLEOTIDE SEQUENCE [LARGE SCALE GENOMIC DNA]</scope>
    <source>
        <strain evidence="3 4">IFM 47045</strain>
    </source>
</reference>
<protein>
    <recommendedName>
        <fullName evidence="2">Nephrocystin 3-like N-terminal domain-containing protein</fullName>
    </recommendedName>
</protein>
<dbReference type="Pfam" id="PF24883">
    <property type="entry name" value="NPHP3_N"/>
    <property type="match status" value="1"/>
</dbReference>